<proteinExistence type="predicted"/>
<dbReference type="Pfam" id="PF14070">
    <property type="entry name" value="YjfB_motility"/>
    <property type="match status" value="1"/>
</dbReference>
<protein>
    <submittedName>
        <fullName evidence="1">YjfB family protein</fullName>
    </submittedName>
</protein>
<evidence type="ECO:0000313" key="2">
    <source>
        <dbReference type="Proteomes" id="UP000679373"/>
    </source>
</evidence>
<dbReference type="GeneID" id="66347192"/>
<sequence length="59" mass="6326">MDIAELSTVMSQSSVKQSAGVQLAKMMMNAEKESAAQMTEVLKNVTVDPNLGNNLDARV</sequence>
<dbReference type="RefSeq" id="WP_077868049.1">
    <property type="nucleotide sequence ID" value="NZ_BKAK01000039.1"/>
</dbReference>
<dbReference type="AlphaFoldDB" id="A0AB74VDN4"/>
<evidence type="ECO:0000313" key="1">
    <source>
        <dbReference type="EMBL" id="QUN34506.1"/>
    </source>
</evidence>
<organism evidence="1 2">
    <name type="scientific">Clostridium beijerinckii</name>
    <name type="common">Clostridium MP</name>
    <dbReference type="NCBI Taxonomy" id="1520"/>
    <lineage>
        <taxon>Bacteria</taxon>
        <taxon>Bacillati</taxon>
        <taxon>Bacillota</taxon>
        <taxon>Clostridia</taxon>
        <taxon>Eubacteriales</taxon>
        <taxon>Clostridiaceae</taxon>
        <taxon>Clostridium</taxon>
    </lineage>
</organism>
<name>A0AB74VDN4_CLOBE</name>
<accession>A0AB74VDN4</accession>
<dbReference type="InterPro" id="IPR025906">
    <property type="entry name" value="YjfB_motility"/>
</dbReference>
<keyword evidence="2" id="KW-1185">Reference proteome</keyword>
<dbReference type="Proteomes" id="UP000679373">
    <property type="component" value="Chromosome"/>
</dbReference>
<gene>
    <name evidence="1" type="ORF">KEC93_21675</name>
</gene>
<reference evidence="1" key="1">
    <citation type="submission" date="2021-04" db="EMBL/GenBank/DDBJ databases">
        <title>Complete genome sequence of the type strain Clostridium beijerinckii NRRL B-598.</title>
        <authorList>
            <person name="Sedlar K."/>
            <person name="Branska B."/>
            <person name="Bezdicek M."/>
            <person name="Nykrynova M."/>
            <person name="Lengerova M."/>
            <person name="Skutkova H."/>
            <person name="Patakova P."/>
        </authorList>
    </citation>
    <scope>NUCLEOTIDE SEQUENCE</scope>
    <source>
        <strain evidence="1">DSM 791</strain>
    </source>
</reference>
<dbReference type="EMBL" id="CP073653">
    <property type="protein sequence ID" value="QUN34506.1"/>
    <property type="molecule type" value="Genomic_DNA"/>
</dbReference>